<name>A0A4R9KB80_9LEPT</name>
<gene>
    <name evidence="1" type="ORF">EHQ64_07310</name>
</gene>
<reference evidence="1" key="1">
    <citation type="journal article" date="2019" name="PLoS Negl. Trop. Dis.">
        <title>Revisiting the worldwide diversity of Leptospira species in the environment.</title>
        <authorList>
            <person name="Vincent A.T."/>
            <person name="Schiettekatte O."/>
            <person name="Bourhy P."/>
            <person name="Veyrier F.J."/>
            <person name="Picardeau M."/>
        </authorList>
    </citation>
    <scope>NUCLEOTIDE SEQUENCE [LARGE SCALE GENOMIC DNA]</scope>
    <source>
        <strain evidence="1">201702455</strain>
    </source>
</reference>
<keyword evidence="2" id="KW-1185">Reference proteome</keyword>
<evidence type="ECO:0000313" key="1">
    <source>
        <dbReference type="EMBL" id="TGL63019.1"/>
    </source>
</evidence>
<dbReference type="Proteomes" id="UP000297762">
    <property type="component" value="Unassembled WGS sequence"/>
</dbReference>
<dbReference type="OrthoDB" id="330698at2"/>
<dbReference type="EMBL" id="RQGF01000014">
    <property type="protein sequence ID" value="TGL63019.1"/>
    <property type="molecule type" value="Genomic_DNA"/>
</dbReference>
<evidence type="ECO:0000313" key="2">
    <source>
        <dbReference type="Proteomes" id="UP000297762"/>
    </source>
</evidence>
<dbReference type="AlphaFoldDB" id="A0A4R9KB80"/>
<comment type="caution">
    <text evidence="1">The sequence shown here is derived from an EMBL/GenBank/DDBJ whole genome shotgun (WGS) entry which is preliminary data.</text>
</comment>
<organism evidence="1 2">
    <name type="scientific">Leptospira sarikeiensis</name>
    <dbReference type="NCBI Taxonomy" id="2484943"/>
    <lineage>
        <taxon>Bacteria</taxon>
        <taxon>Pseudomonadati</taxon>
        <taxon>Spirochaetota</taxon>
        <taxon>Spirochaetia</taxon>
        <taxon>Leptospirales</taxon>
        <taxon>Leptospiraceae</taxon>
        <taxon>Leptospira</taxon>
    </lineage>
</organism>
<sequence>MDKEEASHIISLSQNKKSMPTFIESDLTESEGLVYTQARERDSRPIDFLADFFSSSPWTPSSYSSKIVILSGQKRTTRFLHFSLINLPPPTLS</sequence>
<proteinExistence type="predicted"/>
<protein>
    <submittedName>
        <fullName evidence="1">Uncharacterized protein</fullName>
    </submittedName>
</protein>
<accession>A0A4R9KB80</accession>